<organism evidence="1">
    <name type="scientific">marine metagenome</name>
    <dbReference type="NCBI Taxonomy" id="408172"/>
    <lineage>
        <taxon>unclassified sequences</taxon>
        <taxon>metagenomes</taxon>
        <taxon>ecological metagenomes</taxon>
    </lineage>
</organism>
<name>A0A382D571_9ZZZZ</name>
<reference evidence="1" key="1">
    <citation type="submission" date="2018-05" db="EMBL/GenBank/DDBJ databases">
        <authorList>
            <person name="Lanie J.A."/>
            <person name="Ng W.-L."/>
            <person name="Kazmierczak K.M."/>
            <person name="Andrzejewski T.M."/>
            <person name="Davidsen T.M."/>
            <person name="Wayne K.J."/>
            <person name="Tettelin H."/>
            <person name="Glass J.I."/>
            <person name="Rusch D."/>
            <person name="Podicherti R."/>
            <person name="Tsui H.-C.T."/>
            <person name="Winkler M.E."/>
        </authorList>
    </citation>
    <scope>NUCLEOTIDE SEQUENCE</scope>
</reference>
<gene>
    <name evidence="1" type="ORF">METZ01_LOCUS186036</name>
</gene>
<proteinExistence type="predicted"/>
<dbReference type="EMBL" id="UINC01037543">
    <property type="protein sequence ID" value="SVB33182.1"/>
    <property type="molecule type" value="Genomic_DNA"/>
</dbReference>
<dbReference type="AlphaFoldDB" id="A0A382D571"/>
<protein>
    <recommendedName>
        <fullName evidence="2">Surface antigen domain-containing protein</fullName>
    </recommendedName>
</protein>
<sequence length="161" mass="16994">MPSGINPTLGCSPITGCQQKDFYLPGKGYWAPKPMFGKKATIGALGGAAIGAAAGGGDPLTSAGYAVVGLVLGHTIGDHFDKVDHLYGTMLIRQSLNHNPDGVSSTWKNPNKNVAVTNTPIATNGTCREFVTDVQVGKEMRKMKGTACKNNGVWNLKELYK</sequence>
<accession>A0A382D571</accession>
<evidence type="ECO:0000313" key="1">
    <source>
        <dbReference type="EMBL" id="SVB33182.1"/>
    </source>
</evidence>
<evidence type="ECO:0008006" key="2">
    <source>
        <dbReference type="Google" id="ProtNLM"/>
    </source>
</evidence>